<sequence length="37" mass="4171">MRTREKSFIGDFANHLCGLLAFRASEHPASRRPATLL</sequence>
<dbReference type="KEGG" id="hni:W911_15590"/>
<gene>
    <name evidence="1" type="ORF">W911_15590</name>
</gene>
<dbReference type="HOGENOM" id="CLU_3344576_0_0_5"/>
<dbReference type="EMBL" id="CP006912">
    <property type="protein sequence ID" value="AHB50386.1"/>
    <property type="molecule type" value="Genomic_DNA"/>
</dbReference>
<dbReference type="AlphaFoldDB" id="V5SHQ4"/>
<protein>
    <submittedName>
        <fullName evidence="1">Uncharacterized protein</fullName>
    </submittedName>
</protein>
<reference evidence="1 2" key="1">
    <citation type="journal article" date="2014" name="Genome Announc.">
        <title>Complete Genome Sequence of Hyphomicrobium nitrativorans Strain NL23, a Denitrifying Bacterium Isolated from Biofilm of a Methanol-Fed Denitrification System Treating Seawater at the Montreal Biodome.</title>
        <authorList>
            <person name="Martineau C."/>
            <person name="Villeneuve C."/>
            <person name="Mauffrey F."/>
            <person name="Villemur R."/>
        </authorList>
    </citation>
    <scope>NUCLEOTIDE SEQUENCE [LARGE SCALE GENOMIC DNA]</scope>
    <source>
        <strain evidence="1">NL23</strain>
    </source>
</reference>
<evidence type="ECO:0000313" key="1">
    <source>
        <dbReference type="EMBL" id="AHB50386.1"/>
    </source>
</evidence>
<dbReference type="PATRIC" id="fig|1029756.8.peg.3249"/>
<name>V5SHQ4_9HYPH</name>
<dbReference type="STRING" id="1029756.W911_15590"/>
<evidence type="ECO:0000313" key="2">
    <source>
        <dbReference type="Proteomes" id="UP000018542"/>
    </source>
</evidence>
<accession>V5SHQ4</accession>
<dbReference type="Proteomes" id="UP000018542">
    <property type="component" value="Chromosome"/>
</dbReference>
<proteinExistence type="predicted"/>
<keyword evidence="2" id="KW-1185">Reference proteome</keyword>
<organism evidence="1 2">
    <name type="scientific">Hyphomicrobium nitrativorans NL23</name>
    <dbReference type="NCBI Taxonomy" id="1029756"/>
    <lineage>
        <taxon>Bacteria</taxon>
        <taxon>Pseudomonadati</taxon>
        <taxon>Pseudomonadota</taxon>
        <taxon>Alphaproteobacteria</taxon>
        <taxon>Hyphomicrobiales</taxon>
        <taxon>Hyphomicrobiaceae</taxon>
        <taxon>Hyphomicrobium</taxon>
    </lineage>
</organism>